<dbReference type="InterPro" id="IPR002893">
    <property type="entry name" value="Znf_MYND"/>
</dbReference>
<reference evidence="6 7" key="1">
    <citation type="journal article" date="2010" name="Plant Cell">
        <title>The Chlorella variabilis NC64A genome reveals adaptation to photosymbiosis, coevolution with viruses, and cryptic sex.</title>
        <authorList>
            <person name="Blanc G."/>
            <person name="Duncan G."/>
            <person name="Agarkova I."/>
            <person name="Borodovsky M."/>
            <person name="Gurnon J."/>
            <person name="Kuo A."/>
            <person name="Lindquist E."/>
            <person name="Lucas S."/>
            <person name="Pangilinan J."/>
            <person name="Polle J."/>
            <person name="Salamov A."/>
            <person name="Terry A."/>
            <person name="Yamada T."/>
            <person name="Dunigan D.D."/>
            <person name="Grigoriev I.V."/>
            <person name="Claverie J.M."/>
            <person name="Van Etten J.L."/>
        </authorList>
    </citation>
    <scope>NUCLEOTIDE SEQUENCE [LARGE SCALE GENOMIC DNA]</scope>
    <source>
        <strain evidence="6 7">NC64A</strain>
    </source>
</reference>
<evidence type="ECO:0000313" key="6">
    <source>
        <dbReference type="EMBL" id="EFN57017.1"/>
    </source>
</evidence>
<gene>
    <name evidence="6" type="ORF">CHLNCDRAFT_143686</name>
</gene>
<keyword evidence="2 4" id="KW-0863">Zinc-finger</keyword>
<organism evidence="7">
    <name type="scientific">Chlorella variabilis</name>
    <name type="common">Green alga</name>
    <dbReference type="NCBI Taxonomy" id="554065"/>
    <lineage>
        <taxon>Eukaryota</taxon>
        <taxon>Viridiplantae</taxon>
        <taxon>Chlorophyta</taxon>
        <taxon>core chlorophytes</taxon>
        <taxon>Trebouxiophyceae</taxon>
        <taxon>Chlorellales</taxon>
        <taxon>Chlorellaceae</taxon>
        <taxon>Chlorella clade</taxon>
        <taxon>Chlorella</taxon>
    </lineage>
</organism>
<dbReference type="GO" id="GO:0008270">
    <property type="term" value="F:zinc ion binding"/>
    <property type="evidence" value="ECO:0007669"/>
    <property type="project" value="UniProtKB-KW"/>
</dbReference>
<feature type="domain" description="MYND-type" evidence="5">
    <location>
        <begin position="258"/>
        <end position="297"/>
    </location>
</feature>
<dbReference type="Pfam" id="PF01753">
    <property type="entry name" value="zf-MYND"/>
    <property type="match status" value="1"/>
</dbReference>
<proteinExistence type="predicted"/>
<dbReference type="AlphaFoldDB" id="E1ZA90"/>
<dbReference type="RefSeq" id="XP_005849119.1">
    <property type="nucleotide sequence ID" value="XM_005849057.1"/>
</dbReference>
<evidence type="ECO:0000256" key="4">
    <source>
        <dbReference type="PROSITE-ProRule" id="PRU00134"/>
    </source>
</evidence>
<dbReference type="Proteomes" id="UP000008141">
    <property type="component" value="Unassembled WGS sequence"/>
</dbReference>
<dbReference type="SUPFAM" id="SSF144232">
    <property type="entry name" value="HIT/MYND zinc finger-like"/>
    <property type="match status" value="1"/>
</dbReference>
<name>E1ZA90_CHLVA</name>
<dbReference type="PROSITE" id="PS01360">
    <property type="entry name" value="ZF_MYND_1"/>
    <property type="match status" value="1"/>
</dbReference>
<dbReference type="InParanoid" id="E1ZA90"/>
<evidence type="ECO:0000313" key="7">
    <source>
        <dbReference type="Proteomes" id="UP000008141"/>
    </source>
</evidence>
<dbReference type="Gene3D" id="6.10.140.2220">
    <property type="match status" value="1"/>
</dbReference>
<evidence type="ECO:0000256" key="3">
    <source>
        <dbReference type="ARBA" id="ARBA00022833"/>
    </source>
</evidence>
<keyword evidence="7" id="KW-1185">Reference proteome</keyword>
<protein>
    <recommendedName>
        <fullName evidence="5">MYND-type domain-containing protein</fullName>
    </recommendedName>
</protein>
<evidence type="ECO:0000259" key="5">
    <source>
        <dbReference type="PROSITE" id="PS50865"/>
    </source>
</evidence>
<dbReference type="EMBL" id="GL433840">
    <property type="protein sequence ID" value="EFN57017.1"/>
    <property type="molecule type" value="Genomic_DNA"/>
</dbReference>
<evidence type="ECO:0000256" key="1">
    <source>
        <dbReference type="ARBA" id="ARBA00022723"/>
    </source>
</evidence>
<dbReference type="KEGG" id="cvr:CHLNCDRAFT_143686"/>
<keyword evidence="1" id="KW-0479">Metal-binding</keyword>
<evidence type="ECO:0000256" key="2">
    <source>
        <dbReference type="ARBA" id="ARBA00022771"/>
    </source>
</evidence>
<dbReference type="OrthoDB" id="544200at2759"/>
<accession>E1ZA90</accession>
<dbReference type="PROSITE" id="PS50865">
    <property type="entry name" value="ZF_MYND_2"/>
    <property type="match status" value="1"/>
</dbReference>
<dbReference type="GeneID" id="17356726"/>
<sequence length="303" mass="32418">MPPWRLDGLVEERVAKCRRLLEQPSPHQGSADMRCYVEYADLVLALHRTALDGRGQPRTALPLGDKLQVSTLPQDAAWQPLSIALFVCGRGPMALCEARRGATAALARLLRGDPAAAAALPARLAAAGSAHAVTASVLQQAAQYRVVKAALEVCERCASGGGLPPPAVVRGALEAADALLQLAPDWPRYLLLRAEVAREYKLSRAWASAAYSASMAEVKEQRRELRLHVAAAPRGAPRVPMASEARWGGAAPNAKAACGTCGQHAAELKKCSRCRAVAYCCRECQMAHWRRGHKRECAPAAAK</sequence>
<keyword evidence="3" id="KW-0862">Zinc</keyword>